<gene>
    <name evidence="6" type="ORF">DSM106972_003880</name>
</gene>
<keyword evidence="2 4" id="KW-0238">DNA-binding</keyword>
<dbReference type="InterPro" id="IPR036271">
    <property type="entry name" value="Tet_transcr_reg_TetR-rel_C_sf"/>
</dbReference>
<dbReference type="PANTHER" id="PTHR47506:SF3">
    <property type="entry name" value="HTH-TYPE TRANSCRIPTIONAL REGULATOR LMRA"/>
    <property type="match status" value="1"/>
</dbReference>
<dbReference type="AlphaFoldDB" id="A0A3S1CLB5"/>
<accession>A0A3S1CLB5</accession>
<dbReference type="EMBL" id="RSCL01000001">
    <property type="protein sequence ID" value="RUT09893.1"/>
    <property type="molecule type" value="Genomic_DNA"/>
</dbReference>
<keyword evidence="3" id="KW-0804">Transcription</keyword>
<evidence type="ECO:0000256" key="1">
    <source>
        <dbReference type="ARBA" id="ARBA00023015"/>
    </source>
</evidence>
<dbReference type="Pfam" id="PF00440">
    <property type="entry name" value="TetR_N"/>
    <property type="match status" value="1"/>
</dbReference>
<feature type="domain" description="HTH tetR-type" evidence="5">
    <location>
        <begin position="24"/>
        <end position="84"/>
    </location>
</feature>
<dbReference type="Gene3D" id="1.10.357.10">
    <property type="entry name" value="Tetracycline Repressor, domain 2"/>
    <property type="match status" value="1"/>
</dbReference>
<evidence type="ECO:0000256" key="2">
    <source>
        <dbReference type="ARBA" id="ARBA00023125"/>
    </source>
</evidence>
<protein>
    <submittedName>
        <fullName evidence="6">TetR family transcriptional regulator</fullName>
    </submittedName>
</protein>
<keyword evidence="7" id="KW-1185">Reference proteome</keyword>
<evidence type="ECO:0000256" key="4">
    <source>
        <dbReference type="PROSITE-ProRule" id="PRU00335"/>
    </source>
</evidence>
<evidence type="ECO:0000256" key="3">
    <source>
        <dbReference type="ARBA" id="ARBA00023163"/>
    </source>
</evidence>
<dbReference type="Proteomes" id="UP000271624">
    <property type="component" value="Unassembled WGS sequence"/>
</dbReference>
<sequence length="212" mass="23837">MLVYTHGDKLVYLNLFKNMTIDTSAARLKILETASELFYQKGIQHVGINEVIAESGVAKRTLYRWFPSKDKLIESVMEHRAQQWIQWFENAVTERGNTPKERLLATFDVLRDWYASPGFRGCPFINAVLEIADASHKAHHISIDLRESIRQIIMRLAAETGVQNPDAFSRQYLLLIGGASLMATIEQSPDGATFAQSALSVLIDASLNKSLI</sequence>
<dbReference type="PROSITE" id="PS50977">
    <property type="entry name" value="HTH_TETR_2"/>
    <property type="match status" value="1"/>
</dbReference>
<organism evidence="6 7">
    <name type="scientific">Dulcicalothrix desertica PCC 7102</name>
    <dbReference type="NCBI Taxonomy" id="232991"/>
    <lineage>
        <taxon>Bacteria</taxon>
        <taxon>Bacillati</taxon>
        <taxon>Cyanobacteriota</taxon>
        <taxon>Cyanophyceae</taxon>
        <taxon>Nostocales</taxon>
        <taxon>Calotrichaceae</taxon>
        <taxon>Dulcicalothrix</taxon>
    </lineage>
</organism>
<dbReference type="GO" id="GO:0003677">
    <property type="term" value="F:DNA binding"/>
    <property type="evidence" value="ECO:0007669"/>
    <property type="project" value="UniProtKB-UniRule"/>
</dbReference>
<comment type="caution">
    <text evidence="6">The sequence shown here is derived from an EMBL/GenBank/DDBJ whole genome shotgun (WGS) entry which is preliminary data.</text>
</comment>
<keyword evidence="1" id="KW-0805">Transcription regulation</keyword>
<proteinExistence type="predicted"/>
<dbReference type="InterPro" id="IPR001647">
    <property type="entry name" value="HTH_TetR"/>
</dbReference>
<dbReference type="SUPFAM" id="SSF48498">
    <property type="entry name" value="Tetracyclin repressor-like, C-terminal domain"/>
    <property type="match status" value="1"/>
</dbReference>
<dbReference type="PRINTS" id="PR00455">
    <property type="entry name" value="HTHTETR"/>
</dbReference>
<evidence type="ECO:0000313" key="7">
    <source>
        <dbReference type="Proteomes" id="UP000271624"/>
    </source>
</evidence>
<dbReference type="SUPFAM" id="SSF46689">
    <property type="entry name" value="Homeodomain-like"/>
    <property type="match status" value="1"/>
</dbReference>
<dbReference type="InterPro" id="IPR009057">
    <property type="entry name" value="Homeodomain-like_sf"/>
</dbReference>
<name>A0A3S1CLB5_9CYAN</name>
<feature type="DNA-binding region" description="H-T-H motif" evidence="4">
    <location>
        <begin position="47"/>
        <end position="66"/>
    </location>
</feature>
<evidence type="ECO:0000313" key="6">
    <source>
        <dbReference type="EMBL" id="RUT09893.1"/>
    </source>
</evidence>
<dbReference type="PANTHER" id="PTHR47506">
    <property type="entry name" value="TRANSCRIPTIONAL REGULATORY PROTEIN"/>
    <property type="match status" value="1"/>
</dbReference>
<reference evidence="6" key="2">
    <citation type="journal article" date="2019" name="Genome Biol. Evol.">
        <title>Day and night: Metabolic profiles and evolutionary relationships of six axenic non-marine cyanobacteria.</title>
        <authorList>
            <person name="Will S.E."/>
            <person name="Henke P."/>
            <person name="Boedeker C."/>
            <person name="Huang S."/>
            <person name="Brinkmann H."/>
            <person name="Rohde M."/>
            <person name="Jarek M."/>
            <person name="Friedl T."/>
            <person name="Seufert S."/>
            <person name="Schumacher M."/>
            <person name="Overmann J."/>
            <person name="Neumann-Schaal M."/>
            <person name="Petersen J."/>
        </authorList>
    </citation>
    <scope>NUCLEOTIDE SEQUENCE [LARGE SCALE GENOMIC DNA]</scope>
    <source>
        <strain evidence="6">PCC 7102</strain>
    </source>
</reference>
<evidence type="ECO:0000259" key="5">
    <source>
        <dbReference type="PROSITE" id="PS50977"/>
    </source>
</evidence>
<reference evidence="6" key="1">
    <citation type="submission" date="2018-12" db="EMBL/GenBank/DDBJ databases">
        <authorList>
            <person name="Will S."/>
            <person name="Neumann-Schaal M."/>
            <person name="Henke P."/>
        </authorList>
    </citation>
    <scope>NUCLEOTIDE SEQUENCE</scope>
    <source>
        <strain evidence="6">PCC 7102</strain>
    </source>
</reference>